<organism evidence="2 3">
    <name type="scientific">Trichomalopsis sarcophagae</name>
    <dbReference type="NCBI Taxonomy" id="543379"/>
    <lineage>
        <taxon>Eukaryota</taxon>
        <taxon>Metazoa</taxon>
        <taxon>Ecdysozoa</taxon>
        <taxon>Arthropoda</taxon>
        <taxon>Hexapoda</taxon>
        <taxon>Insecta</taxon>
        <taxon>Pterygota</taxon>
        <taxon>Neoptera</taxon>
        <taxon>Endopterygota</taxon>
        <taxon>Hymenoptera</taxon>
        <taxon>Apocrita</taxon>
        <taxon>Proctotrupomorpha</taxon>
        <taxon>Chalcidoidea</taxon>
        <taxon>Pteromalidae</taxon>
        <taxon>Pteromalinae</taxon>
        <taxon>Trichomalopsis</taxon>
    </lineage>
</organism>
<name>A0A232ESZ5_9HYME</name>
<comment type="caution">
    <text evidence="2">The sequence shown here is derived from an EMBL/GenBank/DDBJ whole genome shotgun (WGS) entry which is preliminary data.</text>
</comment>
<keyword evidence="3" id="KW-1185">Reference proteome</keyword>
<accession>A0A232ESZ5</accession>
<reference evidence="2 3" key="1">
    <citation type="journal article" date="2017" name="Curr. Biol.">
        <title>The Evolution of Venom by Co-option of Single-Copy Genes.</title>
        <authorList>
            <person name="Martinson E.O."/>
            <person name="Mrinalini"/>
            <person name="Kelkar Y.D."/>
            <person name="Chang C.H."/>
            <person name="Werren J.H."/>
        </authorList>
    </citation>
    <scope>NUCLEOTIDE SEQUENCE [LARGE SCALE GENOMIC DNA]</scope>
    <source>
        <strain evidence="2 3">Alberta</strain>
        <tissue evidence="2">Whole body</tissue>
    </source>
</reference>
<evidence type="ECO:0000256" key="1">
    <source>
        <dbReference type="SAM" id="MobiDB-lite"/>
    </source>
</evidence>
<proteinExistence type="predicted"/>
<protein>
    <submittedName>
        <fullName evidence="2">Uncharacterized protein</fullName>
    </submittedName>
</protein>
<feature type="compositionally biased region" description="Low complexity" evidence="1">
    <location>
        <begin position="110"/>
        <end position="122"/>
    </location>
</feature>
<dbReference type="AlphaFoldDB" id="A0A232ESZ5"/>
<feature type="region of interest" description="Disordered" evidence="1">
    <location>
        <begin position="65"/>
        <end position="122"/>
    </location>
</feature>
<feature type="compositionally biased region" description="Low complexity" evidence="1">
    <location>
        <begin position="65"/>
        <end position="102"/>
    </location>
</feature>
<evidence type="ECO:0000313" key="3">
    <source>
        <dbReference type="Proteomes" id="UP000215335"/>
    </source>
</evidence>
<evidence type="ECO:0000313" key="2">
    <source>
        <dbReference type="EMBL" id="OXU21474.1"/>
    </source>
</evidence>
<dbReference type="Proteomes" id="UP000215335">
    <property type="component" value="Unassembled WGS sequence"/>
</dbReference>
<sequence length="122" mass="13272">MLKPEGDDEQLLVLHRARVALMSLLCVIRANATNVAGTTILSAIKEGGKTIQVCKNCLVVANKTPRSTSTFSPSSRSDSPLPQQQRRYSKPASAPPSRSSSPSRKEDPMLNKILDNLNKLDN</sequence>
<dbReference type="EMBL" id="NNAY01002358">
    <property type="protein sequence ID" value="OXU21474.1"/>
    <property type="molecule type" value="Genomic_DNA"/>
</dbReference>
<gene>
    <name evidence="2" type="ORF">TSAR_007549</name>
</gene>